<dbReference type="GO" id="GO:0043043">
    <property type="term" value="P:peptide biosynthetic process"/>
    <property type="evidence" value="ECO:0007669"/>
    <property type="project" value="InterPro"/>
</dbReference>
<accession>A0A9W7B121</accession>
<dbReference type="GO" id="GO:0003746">
    <property type="term" value="F:translation elongation factor activity"/>
    <property type="evidence" value="ECO:0007669"/>
    <property type="project" value="InterPro"/>
</dbReference>
<dbReference type="InterPro" id="IPR015365">
    <property type="entry name" value="Elong-fact-P_C"/>
</dbReference>
<protein>
    <recommendedName>
        <fullName evidence="13">Elongation factor P</fullName>
    </recommendedName>
</protein>
<evidence type="ECO:0000313" key="12">
    <source>
        <dbReference type="Proteomes" id="UP001165085"/>
    </source>
</evidence>
<organism evidence="11 12">
    <name type="scientific">Triparma strigata</name>
    <dbReference type="NCBI Taxonomy" id="1606541"/>
    <lineage>
        <taxon>Eukaryota</taxon>
        <taxon>Sar</taxon>
        <taxon>Stramenopiles</taxon>
        <taxon>Ochrophyta</taxon>
        <taxon>Bolidophyceae</taxon>
        <taxon>Parmales</taxon>
        <taxon>Triparmaceae</taxon>
        <taxon>Triparma</taxon>
    </lineage>
</organism>
<evidence type="ECO:0000256" key="3">
    <source>
        <dbReference type="ARBA" id="ARBA00009479"/>
    </source>
</evidence>
<evidence type="ECO:0000256" key="8">
    <source>
        <dbReference type="SAM" id="SignalP"/>
    </source>
</evidence>
<dbReference type="Proteomes" id="UP001165085">
    <property type="component" value="Unassembled WGS sequence"/>
</dbReference>
<dbReference type="FunFam" id="2.40.50.140:FF:000004">
    <property type="entry name" value="Elongation factor P"/>
    <property type="match status" value="1"/>
</dbReference>
<evidence type="ECO:0000259" key="9">
    <source>
        <dbReference type="SMART" id="SM00841"/>
    </source>
</evidence>
<keyword evidence="12" id="KW-1185">Reference proteome</keyword>
<evidence type="ECO:0000256" key="4">
    <source>
        <dbReference type="ARBA" id="ARBA00022490"/>
    </source>
</evidence>
<comment type="subcellular location">
    <subcellularLocation>
        <location evidence="2">Cytoplasm</location>
    </subcellularLocation>
    <subcellularLocation>
        <location evidence="1">Plastid</location>
        <location evidence="1">Chloroplast</location>
    </subcellularLocation>
</comment>
<dbReference type="Pfam" id="PF08207">
    <property type="entry name" value="EFP_N"/>
    <property type="match status" value="1"/>
</dbReference>
<dbReference type="PANTHER" id="PTHR30053:SF14">
    <property type="entry name" value="TRANSLATION ELONGATION FACTOR KOW-LIKE DOMAIN-CONTAINING PROTEIN"/>
    <property type="match status" value="1"/>
</dbReference>
<keyword evidence="8" id="KW-0732">Signal</keyword>
<evidence type="ECO:0008006" key="13">
    <source>
        <dbReference type="Google" id="ProtNLM"/>
    </source>
</evidence>
<dbReference type="InterPro" id="IPR013185">
    <property type="entry name" value="Transl_elong_KOW-like"/>
</dbReference>
<dbReference type="Gene3D" id="2.40.50.140">
    <property type="entry name" value="Nucleic acid-binding proteins"/>
    <property type="match status" value="2"/>
</dbReference>
<comment type="caution">
    <text evidence="11">The sequence shown here is derived from an EMBL/GenBank/DDBJ whole genome shotgun (WGS) entry which is preliminary data.</text>
</comment>
<dbReference type="PIRSF" id="PIRSF005901">
    <property type="entry name" value="EF-P"/>
    <property type="match status" value="1"/>
</dbReference>
<dbReference type="InterPro" id="IPR014722">
    <property type="entry name" value="Rib_uL2_dom2"/>
</dbReference>
<dbReference type="GO" id="GO:0005829">
    <property type="term" value="C:cytosol"/>
    <property type="evidence" value="ECO:0007669"/>
    <property type="project" value="UniProtKB-ARBA"/>
</dbReference>
<dbReference type="SMART" id="SM00841">
    <property type="entry name" value="Elong-fact-P_C"/>
    <property type="match status" value="1"/>
</dbReference>
<dbReference type="Pfam" id="PF09285">
    <property type="entry name" value="Elong-fact-P_C"/>
    <property type="match status" value="1"/>
</dbReference>
<feature type="domain" description="Elongation factor P C-terminal" evidence="9">
    <location>
        <begin position="142"/>
        <end position="193"/>
    </location>
</feature>
<feature type="domain" description="Translation elongation factor P/YeiP central" evidence="10">
    <location>
        <begin position="100"/>
        <end position="154"/>
    </location>
</feature>
<dbReference type="Gene3D" id="2.30.30.30">
    <property type="match status" value="1"/>
</dbReference>
<evidence type="ECO:0000256" key="1">
    <source>
        <dbReference type="ARBA" id="ARBA00004229"/>
    </source>
</evidence>
<keyword evidence="5" id="KW-0150">Chloroplast</keyword>
<keyword evidence="7" id="KW-0648">Protein biosynthesis</keyword>
<evidence type="ECO:0000256" key="6">
    <source>
        <dbReference type="ARBA" id="ARBA00022640"/>
    </source>
</evidence>
<dbReference type="EMBL" id="BRXY01000262">
    <property type="protein sequence ID" value="GMH81851.1"/>
    <property type="molecule type" value="Genomic_DNA"/>
</dbReference>
<reference evidence="12" key="1">
    <citation type="journal article" date="2023" name="Commun. Biol.">
        <title>Genome analysis of Parmales, the sister group of diatoms, reveals the evolutionary specialization of diatoms from phago-mixotrophs to photoautotrophs.</title>
        <authorList>
            <person name="Ban H."/>
            <person name="Sato S."/>
            <person name="Yoshikawa S."/>
            <person name="Yamada K."/>
            <person name="Nakamura Y."/>
            <person name="Ichinomiya M."/>
            <person name="Sato N."/>
            <person name="Blanc-Mathieu R."/>
            <person name="Endo H."/>
            <person name="Kuwata A."/>
            <person name="Ogata H."/>
        </authorList>
    </citation>
    <scope>NUCLEOTIDE SEQUENCE [LARGE SCALE GENOMIC DNA]</scope>
    <source>
        <strain evidence="12">NIES 3701</strain>
    </source>
</reference>
<evidence type="ECO:0000313" key="11">
    <source>
        <dbReference type="EMBL" id="GMH81851.1"/>
    </source>
</evidence>
<evidence type="ECO:0000256" key="7">
    <source>
        <dbReference type="ARBA" id="ARBA00022917"/>
    </source>
</evidence>
<evidence type="ECO:0000256" key="5">
    <source>
        <dbReference type="ARBA" id="ARBA00022528"/>
    </source>
</evidence>
<dbReference type="InterPro" id="IPR001059">
    <property type="entry name" value="Transl_elong_P/YeiP_cen"/>
</dbReference>
<feature type="chain" id="PRO_5040918174" description="Elongation factor P" evidence="8">
    <location>
        <begin position="18"/>
        <end position="195"/>
    </location>
</feature>
<sequence>MKSYAIATALLLSQASAWISPSSCGRPSTVLFGSIAPKDFKTGLTIQIDGQPTKIIEFQHVKQARGAASTKTKFKNLLTGATLQKTVQASESFDPAQIDRSDAQHTYRENGNWFFMDSESFEEKMVSDSIVDDREDWIMEGMNVQLVEFEGNSAQGVTKPATLECGATIMVPGFIDVGEKLLIDVPNKAYMSRAK</sequence>
<dbReference type="SMART" id="SM01185">
    <property type="entry name" value="EFP"/>
    <property type="match status" value="1"/>
</dbReference>
<dbReference type="SUPFAM" id="SSF50104">
    <property type="entry name" value="Translation proteins SH3-like domain"/>
    <property type="match status" value="1"/>
</dbReference>
<name>A0A9W7B121_9STRA</name>
<gene>
    <name evidence="11" type="ORF">TrST_g8350</name>
</gene>
<dbReference type="FunFam" id="2.30.30.30:FF:000003">
    <property type="entry name" value="Elongation factor P"/>
    <property type="match status" value="1"/>
</dbReference>
<keyword evidence="6" id="KW-0934">Plastid</keyword>
<dbReference type="InterPro" id="IPR008991">
    <property type="entry name" value="Translation_prot_SH3-like_sf"/>
</dbReference>
<comment type="similarity">
    <text evidence="3">Belongs to the elongation factor P family.</text>
</comment>
<feature type="signal peptide" evidence="8">
    <location>
        <begin position="1"/>
        <end position="17"/>
    </location>
</feature>
<dbReference type="InterPro" id="IPR012340">
    <property type="entry name" value="NA-bd_OB-fold"/>
</dbReference>
<dbReference type="OrthoDB" id="10259892at2759"/>
<evidence type="ECO:0000259" key="10">
    <source>
        <dbReference type="SMART" id="SM01185"/>
    </source>
</evidence>
<dbReference type="GO" id="GO:0009507">
    <property type="term" value="C:chloroplast"/>
    <property type="evidence" value="ECO:0007669"/>
    <property type="project" value="UniProtKB-SubCell"/>
</dbReference>
<dbReference type="PANTHER" id="PTHR30053">
    <property type="entry name" value="ELONGATION FACTOR P"/>
    <property type="match status" value="1"/>
</dbReference>
<dbReference type="InterPro" id="IPR013852">
    <property type="entry name" value="Transl_elong_P/YeiP_CS"/>
</dbReference>
<dbReference type="AlphaFoldDB" id="A0A9W7B121"/>
<proteinExistence type="inferred from homology"/>
<keyword evidence="4" id="KW-0963">Cytoplasm</keyword>
<dbReference type="InterPro" id="IPR020599">
    <property type="entry name" value="Transl_elong_fac_P/YeiP"/>
</dbReference>
<evidence type="ECO:0000256" key="2">
    <source>
        <dbReference type="ARBA" id="ARBA00004496"/>
    </source>
</evidence>
<dbReference type="SUPFAM" id="SSF50249">
    <property type="entry name" value="Nucleic acid-binding proteins"/>
    <property type="match status" value="2"/>
</dbReference>
<dbReference type="PROSITE" id="PS01275">
    <property type="entry name" value="EFP"/>
    <property type="match status" value="1"/>
</dbReference>